<organism evidence="2">
    <name type="scientific">Aegilops tauschii</name>
    <name type="common">Tausch's goatgrass</name>
    <name type="synonym">Aegilops squarrosa</name>
    <dbReference type="NCBI Taxonomy" id="37682"/>
    <lineage>
        <taxon>Eukaryota</taxon>
        <taxon>Viridiplantae</taxon>
        <taxon>Streptophyta</taxon>
        <taxon>Embryophyta</taxon>
        <taxon>Tracheophyta</taxon>
        <taxon>Spermatophyta</taxon>
        <taxon>Magnoliopsida</taxon>
        <taxon>Liliopsida</taxon>
        <taxon>Poales</taxon>
        <taxon>Poaceae</taxon>
        <taxon>BOP clade</taxon>
        <taxon>Pooideae</taxon>
        <taxon>Triticodae</taxon>
        <taxon>Triticeae</taxon>
        <taxon>Triticinae</taxon>
        <taxon>Aegilops</taxon>
    </lineage>
</organism>
<sequence length="467" mass="53306">MAEPWPPYSSSSRGKKKRPRSPNDDATSSQGRTENSTSLGLPLSLSNLFSSVRVNYTLVTELAQVTSATDALSRLLPFLLRHCRSLLVVALDSQQQRHYILLRRCYKFFYDAEDNLIFSDTLIALQLMRTQFPKLEKKRKQLCPDLQLAQLSDRAFFRVWTVFPCHKVVTQPFILQSQLYSSVKDRTQVDRDLESLKKDRVLRVFKLNTGQDDHAIMFMDDYLKQMESAVRRSKGKNQDCSEVFEWFEKYVLPSKLDVSIDHLELCSLLSHGGDARDKHITLLMNAGLLTRQLIDPNMYWFSIPSIGPILKGLTQGRKEVLSLLNRRKYKEMLLSSLEKTRFLCYDILILEGSQKLSLNRSISISFIFHDSSNGHGKLFVSTSHSCDALVPIKYWRKTKMQQQYLILLCPLAKVSLPFAEDYTHSTRIGSCEDVASLTGVGAVDGELDMKRELDHSMSPAKNGSDVS</sequence>
<evidence type="ECO:0000313" key="2">
    <source>
        <dbReference type="EnsemblPlants" id="EMT31215"/>
    </source>
</evidence>
<comment type="similarity">
    <text evidence="1">Belongs to the STK19 family.</text>
</comment>
<evidence type="ECO:0000256" key="1">
    <source>
        <dbReference type="ARBA" id="ARBA00093458"/>
    </source>
</evidence>
<dbReference type="EnsemblPlants" id="EMT31215">
    <property type="protein sequence ID" value="EMT31215"/>
    <property type="gene ID" value="F775_05529"/>
</dbReference>
<dbReference type="AlphaFoldDB" id="M8C1S6"/>
<accession>M8C1S6</accession>
<dbReference type="Pfam" id="PF10494">
    <property type="entry name" value="Stk19"/>
    <property type="match status" value="1"/>
</dbReference>
<name>M8C1S6_AEGTA</name>
<protein>
    <submittedName>
        <fullName evidence="2">Uncharacterized protein</fullName>
    </submittedName>
</protein>
<dbReference type="PANTHER" id="PTHR15243:SF0">
    <property type="entry name" value="SERINE_THREONINE-PROTEIN KINASE 19"/>
    <property type="match status" value="1"/>
</dbReference>
<dbReference type="PANTHER" id="PTHR15243">
    <property type="entry name" value="SERINE/THREONINE-PROTEIN KINASE 19"/>
    <property type="match status" value="1"/>
</dbReference>
<reference evidence="2" key="1">
    <citation type="submission" date="2015-06" db="UniProtKB">
        <authorList>
            <consortium name="EnsemblPlants"/>
        </authorList>
    </citation>
    <scope>IDENTIFICATION</scope>
</reference>
<dbReference type="InterPro" id="IPR018865">
    <property type="entry name" value="STK19-like"/>
</dbReference>
<proteinExistence type="inferred from homology"/>